<evidence type="ECO:0000313" key="2">
    <source>
        <dbReference type="Proteomes" id="UP000233618"/>
    </source>
</evidence>
<gene>
    <name evidence="1" type="ORF">BZG01_20305</name>
</gene>
<name>A0A2N3HRY7_9BACT</name>
<dbReference type="AlphaFoldDB" id="A0A2N3HRY7"/>
<comment type="caution">
    <text evidence="1">The sequence shown here is derived from an EMBL/GenBank/DDBJ whole genome shotgun (WGS) entry which is preliminary data.</text>
</comment>
<sequence length="69" mass="7331">MLSFVKESPEGVSPLCTGVTPGSISKWQGGLFAIAHESASLCRGAYALCRNEVETTTEWSNKPTGKSLN</sequence>
<proteinExistence type="predicted"/>
<protein>
    <submittedName>
        <fullName evidence="1">Uncharacterized protein</fullName>
    </submittedName>
</protein>
<keyword evidence="2" id="KW-1185">Reference proteome</keyword>
<dbReference type="Proteomes" id="UP000233618">
    <property type="component" value="Unassembled WGS sequence"/>
</dbReference>
<reference evidence="1 2" key="1">
    <citation type="journal article" date="2017" name="Front. Microbiol.">
        <title>Labilibaculum manganireducens gen. nov., sp. nov. and Labilibaculum filiforme sp. nov., Novel Bacteroidetes Isolated from Subsurface Sediments of the Baltic Sea.</title>
        <authorList>
            <person name="Vandieken V."/>
            <person name="Marshall I.P."/>
            <person name="Niemann H."/>
            <person name="Engelen B."/>
            <person name="Cypionka H."/>
        </authorList>
    </citation>
    <scope>NUCLEOTIDE SEQUENCE [LARGE SCALE GENOMIC DNA]</scope>
    <source>
        <strain evidence="1 2">59.10-2M</strain>
    </source>
</reference>
<dbReference type="EMBL" id="MVDE01000053">
    <property type="protein sequence ID" value="PKQ60810.1"/>
    <property type="molecule type" value="Genomic_DNA"/>
</dbReference>
<evidence type="ECO:0000313" key="1">
    <source>
        <dbReference type="EMBL" id="PKQ60810.1"/>
    </source>
</evidence>
<accession>A0A2N3HRY7</accession>
<organism evidence="1 2">
    <name type="scientific">Labilibaculum manganireducens</name>
    <dbReference type="NCBI Taxonomy" id="1940525"/>
    <lineage>
        <taxon>Bacteria</taxon>
        <taxon>Pseudomonadati</taxon>
        <taxon>Bacteroidota</taxon>
        <taxon>Bacteroidia</taxon>
        <taxon>Marinilabiliales</taxon>
        <taxon>Marinifilaceae</taxon>
        <taxon>Labilibaculum</taxon>
    </lineage>
</organism>